<dbReference type="Proteomes" id="UP000663873">
    <property type="component" value="Unassembled WGS sequence"/>
</dbReference>
<dbReference type="InterPro" id="IPR001254">
    <property type="entry name" value="Trypsin_dom"/>
</dbReference>
<evidence type="ECO:0000256" key="3">
    <source>
        <dbReference type="RuleBase" id="RU363034"/>
    </source>
</evidence>
<keyword evidence="5" id="KW-0472">Membrane</keyword>
<dbReference type="PANTHER" id="PTHR24256">
    <property type="entry name" value="TRYPTASE-RELATED"/>
    <property type="match status" value="1"/>
</dbReference>
<evidence type="ECO:0000313" key="8">
    <source>
        <dbReference type="EMBL" id="CAF3561345.1"/>
    </source>
</evidence>
<evidence type="ECO:0000313" key="13">
    <source>
        <dbReference type="Proteomes" id="UP000663825"/>
    </source>
</evidence>
<keyword evidence="14" id="KW-1185">Reference proteome</keyword>
<dbReference type="EMBL" id="CAJNYD010004000">
    <property type="protein sequence ID" value="CAF3561345.1"/>
    <property type="molecule type" value="Genomic_DNA"/>
</dbReference>
<dbReference type="EMBL" id="CAJNYU010003536">
    <property type="protein sequence ID" value="CAF3681207.1"/>
    <property type="molecule type" value="Genomic_DNA"/>
</dbReference>
<dbReference type="InterPro" id="IPR001314">
    <property type="entry name" value="Peptidase_S1A"/>
</dbReference>
<dbReference type="PROSITE" id="PS50240">
    <property type="entry name" value="TRYPSIN_DOM"/>
    <property type="match status" value="1"/>
</dbReference>
<dbReference type="EMBL" id="CAJOBP010000393">
    <property type="protein sequence ID" value="CAF4172315.1"/>
    <property type="molecule type" value="Genomic_DNA"/>
</dbReference>
<dbReference type="FunFam" id="2.40.10.10:FF:000068">
    <property type="entry name" value="transmembrane protease serine 2"/>
    <property type="match status" value="1"/>
</dbReference>
<evidence type="ECO:0000256" key="1">
    <source>
        <dbReference type="ARBA" id="ARBA00023157"/>
    </source>
</evidence>
<organism evidence="7 13">
    <name type="scientific">Rotaria socialis</name>
    <dbReference type="NCBI Taxonomy" id="392032"/>
    <lineage>
        <taxon>Eukaryota</taxon>
        <taxon>Metazoa</taxon>
        <taxon>Spiralia</taxon>
        <taxon>Gnathifera</taxon>
        <taxon>Rotifera</taxon>
        <taxon>Eurotatoria</taxon>
        <taxon>Bdelloidea</taxon>
        <taxon>Philodinida</taxon>
        <taxon>Philodinidae</taxon>
        <taxon>Rotaria</taxon>
    </lineage>
</organism>
<dbReference type="Proteomes" id="UP000663862">
    <property type="component" value="Unassembled WGS sequence"/>
</dbReference>
<dbReference type="InterPro" id="IPR018114">
    <property type="entry name" value="TRYPSIN_HIS"/>
</dbReference>
<evidence type="ECO:0000256" key="2">
    <source>
        <dbReference type="ARBA" id="ARBA00024195"/>
    </source>
</evidence>
<feature type="domain" description="Peptidase S1" evidence="6">
    <location>
        <begin position="117"/>
        <end position="365"/>
    </location>
</feature>
<keyword evidence="3" id="KW-0720">Serine protease</keyword>
<evidence type="ECO:0000313" key="14">
    <source>
        <dbReference type="Proteomes" id="UP000663873"/>
    </source>
</evidence>
<dbReference type="Proteomes" id="UP000663825">
    <property type="component" value="Unassembled WGS sequence"/>
</dbReference>
<protein>
    <recommendedName>
        <fullName evidence="6">Peptidase S1 domain-containing protein</fullName>
    </recommendedName>
</protein>
<feature type="region of interest" description="Disordered" evidence="4">
    <location>
        <begin position="1"/>
        <end position="31"/>
    </location>
</feature>
<keyword evidence="1" id="KW-1015">Disulfide bond</keyword>
<dbReference type="Proteomes" id="UP000663833">
    <property type="component" value="Unassembled WGS sequence"/>
</dbReference>
<dbReference type="InterPro" id="IPR009003">
    <property type="entry name" value="Peptidase_S1_PA"/>
</dbReference>
<dbReference type="PROSITE" id="PS00135">
    <property type="entry name" value="TRYPSIN_SER"/>
    <property type="match status" value="1"/>
</dbReference>
<keyword evidence="3" id="KW-0378">Hydrolase</keyword>
<dbReference type="EMBL" id="CAJOBO010000963">
    <property type="protein sequence ID" value="CAF4317961.1"/>
    <property type="molecule type" value="Genomic_DNA"/>
</dbReference>
<dbReference type="GO" id="GO:0006508">
    <property type="term" value="P:proteolysis"/>
    <property type="evidence" value="ECO:0007669"/>
    <property type="project" value="UniProtKB-KW"/>
</dbReference>
<dbReference type="EMBL" id="CAJOBQ010000329">
    <property type="protein sequence ID" value="CAF4329377.1"/>
    <property type="molecule type" value="Genomic_DNA"/>
</dbReference>
<dbReference type="OrthoDB" id="8440449at2759"/>
<dbReference type="InterPro" id="IPR043504">
    <property type="entry name" value="Peptidase_S1_PA_chymotrypsin"/>
</dbReference>
<evidence type="ECO:0000259" key="6">
    <source>
        <dbReference type="PROSITE" id="PS50240"/>
    </source>
</evidence>
<evidence type="ECO:0000313" key="11">
    <source>
        <dbReference type="EMBL" id="CAF4317961.1"/>
    </source>
</evidence>
<dbReference type="PRINTS" id="PR00722">
    <property type="entry name" value="CHYMOTRYPSIN"/>
</dbReference>
<name>A0A817N3S5_9BILA</name>
<dbReference type="InterPro" id="IPR033116">
    <property type="entry name" value="TRYPSIN_SER"/>
</dbReference>
<dbReference type="CDD" id="cd00190">
    <property type="entry name" value="Tryp_SPc"/>
    <property type="match status" value="1"/>
</dbReference>
<evidence type="ECO:0000313" key="9">
    <source>
        <dbReference type="EMBL" id="CAF3681207.1"/>
    </source>
</evidence>
<dbReference type="Pfam" id="PF00089">
    <property type="entry name" value="Trypsin"/>
    <property type="match status" value="1"/>
</dbReference>
<gene>
    <name evidence="9" type="ORF">FME351_LOCUS26389</name>
    <name evidence="11" type="ORF">HFQ381_LOCUS14627</name>
    <name evidence="8" type="ORF">LUA448_LOCUS28468</name>
    <name evidence="7" type="ORF">TIS948_LOCUS6266</name>
    <name evidence="12" type="ORF">TSG867_LOCUS8106</name>
    <name evidence="10" type="ORF">UJA718_LOCUS4775</name>
</gene>
<evidence type="ECO:0000313" key="12">
    <source>
        <dbReference type="EMBL" id="CAF4329377.1"/>
    </source>
</evidence>
<proteinExistence type="inferred from homology"/>
<evidence type="ECO:0000256" key="4">
    <source>
        <dbReference type="SAM" id="MobiDB-lite"/>
    </source>
</evidence>
<comment type="similarity">
    <text evidence="2">Belongs to the peptidase S1 family. CLIP subfamily.</text>
</comment>
<dbReference type="Gene3D" id="2.40.10.10">
    <property type="entry name" value="Trypsin-like serine proteases"/>
    <property type="match status" value="1"/>
</dbReference>
<dbReference type="SUPFAM" id="SSF50494">
    <property type="entry name" value="Trypsin-like serine proteases"/>
    <property type="match status" value="1"/>
</dbReference>
<dbReference type="SMART" id="SM00020">
    <property type="entry name" value="Tryp_SPc"/>
    <property type="match status" value="1"/>
</dbReference>
<accession>A0A817N3S5</accession>
<keyword evidence="5" id="KW-0812">Transmembrane</keyword>
<comment type="caution">
    <text evidence="7">The sequence shown here is derived from an EMBL/GenBank/DDBJ whole genome shotgun (WGS) entry which is preliminary data.</text>
</comment>
<feature type="transmembrane region" description="Helical" evidence="5">
    <location>
        <begin position="43"/>
        <end position="67"/>
    </location>
</feature>
<evidence type="ECO:0000313" key="10">
    <source>
        <dbReference type="EMBL" id="CAF4172315.1"/>
    </source>
</evidence>
<dbReference type="InterPro" id="IPR051487">
    <property type="entry name" value="Ser/Thr_Proteases_Immune/Dev"/>
</dbReference>
<keyword evidence="3" id="KW-0645">Protease</keyword>
<sequence length="368" mass="40785">MQQQQSYTVEHGFNPSSIQRNMNSTSIQEPQQNHKKLARAMTLLLIIALLLVIALAISVTVLFTIGLQATQSSKNSNTTFSTPNNLFRSSLSEPCTCGCPSIEPTFNDEKKVIAARIINGQTARAHSWPWQLFLVVQDSSTDLWHTCGATMLTQRHFLTAAHCVHGGLPPNIFLLSGRHARMINTSMADIHIVKNVYIHEGFNIFGHNDLAIVTSEEPLRFDSYVSPICLDSPNSPLLQPDEELVVIGWGAIHGEPENLRFPDSLQQVKVAYVPTSNPNCSKIFGSNVALHPGQMCAGIPGHNACRGDSGGPLMRRKRLVNTETNYYWEQVGVASLSKDCGWNSTWPDIYTSVSYYHDWIVATVKRAI</sequence>
<keyword evidence="5" id="KW-1133">Transmembrane helix</keyword>
<evidence type="ECO:0000256" key="5">
    <source>
        <dbReference type="SAM" id="Phobius"/>
    </source>
</evidence>
<dbReference type="Proteomes" id="UP000663851">
    <property type="component" value="Unassembled WGS sequence"/>
</dbReference>
<dbReference type="PROSITE" id="PS00134">
    <property type="entry name" value="TRYPSIN_HIS"/>
    <property type="match status" value="1"/>
</dbReference>
<dbReference type="AlphaFoldDB" id="A0A817N3S5"/>
<reference evidence="7" key="1">
    <citation type="submission" date="2021-02" db="EMBL/GenBank/DDBJ databases">
        <authorList>
            <person name="Nowell W R."/>
        </authorList>
    </citation>
    <scope>NUCLEOTIDE SEQUENCE</scope>
</reference>
<dbReference type="GO" id="GO:0004252">
    <property type="term" value="F:serine-type endopeptidase activity"/>
    <property type="evidence" value="ECO:0007669"/>
    <property type="project" value="InterPro"/>
</dbReference>
<evidence type="ECO:0000313" key="7">
    <source>
        <dbReference type="EMBL" id="CAF3089531.1"/>
    </source>
</evidence>
<dbReference type="EMBL" id="CAJNXB010000728">
    <property type="protein sequence ID" value="CAF3089531.1"/>
    <property type="molecule type" value="Genomic_DNA"/>
</dbReference>
<dbReference type="Proteomes" id="UP000663869">
    <property type="component" value="Unassembled WGS sequence"/>
</dbReference>